<evidence type="ECO:0000313" key="6">
    <source>
        <dbReference type="Proteomes" id="UP000007110"/>
    </source>
</evidence>
<feature type="compositionally biased region" description="Basic and acidic residues" evidence="2">
    <location>
        <begin position="490"/>
        <end position="503"/>
    </location>
</feature>
<feature type="region of interest" description="Disordered" evidence="2">
    <location>
        <begin position="39"/>
        <end position="79"/>
    </location>
</feature>
<dbReference type="InterPro" id="IPR049247">
    <property type="entry name" value="DUF5580_C"/>
</dbReference>
<dbReference type="OrthoDB" id="9989690at2759"/>
<dbReference type="PANTHER" id="PTHR34830">
    <property type="entry name" value="SIMILAR TO HYPOTHETICAL PROTEIN MGC34837"/>
    <property type="match status" value="1"/>
</dbReference>
<feature type="compositionally biased region" description="Low complexity" evidence="2">
    <location>
        <begin position="70"/>
        <end position="79"/>
    </location>
</feature>
<feature type="compositionally biased region" description="Polar residues" evidence="2">
    <location>
        <begin position="46"/>
        <end position="57"/>
    </location>
</feature>
<dbReference type="RefSeq" id="XP_030851716.1">
    <property type="nucleotide sequence ID" value="XM_030995856.1"/>
</dbReference>
<evidence type="ECO:0000259" key="4">
    <source>
        <dbReference type="Pfam" id="PF20743"/>
    </source>
</evidence>
<dbReference type="InterPro" id="IPR040774">
    <property type="entry name" value="DUF5580"/>
</dbReference>
<feature type="domain" description="DUF5580" evidence="4">
    <location>
        <begin position="641"/>
        <end position="714"/>
    </location>
</feature>
<proteinExistence type="predicted"/>
<dbReference type="Pfam" id="PF17743">
    <property type="entry name" value="DUF5580"/>
    <property type="match status" value="1"/>
</dbReference>
<name>A0A7M7PJL2_STRPU</name>
<dbReference type="SUPFAM" id="SSF47473">
    <property type="entry name" value="EF-hand"/>
    <property type="match status" value="1"/>
</dbReference>
<feature type="region of interest" description="Disordered" evidence="2">
    <location>
        <begin position="444"/>
        <end position="545"/>
    </location>
</feature>
<feature type="region of interest" description="Disordered" evidence="2">
    <location>
        <begin position="307"/>
        <end position="335"/>
    </location>
</feature>
<dbReference type="EnsemblMetazoa" id="XM_030995856">
    <property type="protein sequence ID" value="XP_030851716"/>
    <property type="gene ID" value="LOC587488"/>
</dbReference>
<dbReference type="KEGG" id="spu:587488"/>
<dbReference type="Pfam" id="PF20743">
    <property type="entry name" value="DUF5580_C"/>
    <property type="match status" value="1"/>
</dbReference>
<feature type="domain" description="DUF5580" evidence="3">
    <location>
        <begin position="198"/>
        <end position="264"/>
    </location>
</feature>
<protein>
    <recommendedName>
        <fullName evidence="7">EF-hand domain-containing protein</fullName>
    </recommendedName>
</protein>
<dbReference type="AlphaFoldDB" id="A0A7M7PJL2"/>
<keyword evidence="1" id="KW-0106">Calcium</keyword>
<dbReference type="GeneID" id="587488"/>
<evidence type="ECO:0000256" key="1">
    <source>
        <dbReference type="ARBA" id="ARBA00022837"/>
    </source>
</evidence>
<feature type="region of interest" description="Disordered" evidence="2">
    <location>
        <begin position="96"/>
        <end position="141"/>
    </location>
</feature>
<dbReference type="OMA" id="DKPNNID"/>
<evidence type="ECO:0008006" key="7">
    <source>
        <dbReference type="Google" id="ProtNLM"/>
    </source>
</evidence>
<reference evidence="6" key="1">
    <citation type="submission" date="2015-02" db="EMBL/GenBank/DDBJ databases">
        <title>Genome sequencing for Strongylocentrotus purpuratus.</title>
        <authorList>
            <person name="Murali S."/>
            <person name="Liu Y."/>
            <person name="Vee V."/>
            <person name="English A."/>
            <person name="Wang M."/>
            <person name="Skinner E."/>
            <person name="Han Y."/>
            <person name="Muzny D.M."/>
            <person name="Worley K.C."/>
            <person name="Gibbs R.A."/>
        </authorList>
    </citation>
    <scope>NUCLEOTIDE SEQUENCE</scope>
</reference>
<feature type="compositionally biased region" description="Basic and acidic residues" evidence="2">
    <location>
        <begin position="575"/>
        <end position="584"/>
    </location>
</feature>
<keyword evidence="6" id="KW-1185">Reference proteome</keyword>
<dbReference type="InterPro" id="IPR011992">
    <property type="entry name" value="EF-hand-dom_pair"/>
</dbReference>
<evidence type="ECO:0000313" key="5">
    <source>
        <dbReference type="EnsemblMetazoa" id="XP_030851716"/>
    </source>
</evidence>
<accession>A0A7M7PJL2</accession>
<sequence>MSRRSNASNARNAPFGTDIQPTVKTRIIGGKTVEIAVKSPPASVGSRVSSGSLQTGPHGTPPMQYQPPVNESNHGGYNNNPNPLPGNYRNIYSQTAPRDSSNSHIHGKGNHYDGRPGAQRALPPIHASDHSHDHGDDDDVWSEDMAQEDLPNIKDILQKPFPVHIGSSSALSPINNKRSLTDQVSEHLVGYDPLHFKEMYTELAEFDHGLLGFVSQPQMNMIAHKHKVPIPISTLRLLFSNFAKGSNPDQVNYEKLIQFLARAQLGSAKAQTLLEDDVKKFVHETNGDEQTDHELERLNAQIKRFEEKEEKERKDEERKLNEKRDNKNRKEQEKWKPSFVKRKPLKTFSELEDAMLIRMLEEQFTDGKKKQTINTEGMREMCLKKDRQKQGTFSRRDLDDLFLYYRIPVQGSLLNKMIQRIDTGDGQLSWVAFLEILERVDSGDAMTPRGEKSQSQTQNHSQRRASEDPNLASIGNRNSFGNSPRNSGSQRERSGNRSRDGPRPHAGGLAPVIEPRRPSTWPKRPFKEVLPTPEEPKRVTSPPWLRKPLARIDPLTQAQEPDNDVTSVEMEITRNDTPTEDHASIHSPPSTPSPKQEGYEIDQLRQMAEEHQRRRRGHRPVDQQEVVMKSQQKKNEKREREEWFKGFVHLAKGLYSTDTSKTGCLEREEMLRLVNNYNLIYQLGISSSHIKRVVETCCHEGDQVPIKPVIEILRQKRK</sequence>
<dbReference type="PANTHER" id="PTHR34830:SF1">
    <property type="entry name" value="GENE 12695-RELATED"/>
    <property type="match status" value="1"/>
</dbReference>
<feature type="compositionally biased region" description="Polar residues" evidence="2">
    <location>
        <begin position="473"/>
        <end position="489"/>
    </location>
</feature>
<evidence type="ECO:0000259" key="3">
    <source>
        <dbReference type="Pfam" id="PF17743"/>
    </source>
</evidence>
<feature type="region of interest" description="Disordered" evidence="2">
    <location>
        <begin position="575"/>
        <end position="639"/>
    </location>
</feature>
<dbReference type="PROSITE" id="PS00018">
    <property type="entry name" value="EF_HAND_1"/>
    <property type="match status" value="1"/>
</dbReference>
<organism evidence="5 6">
    <name type="scientific">Strongylocentrotus purpuratus</name>
    <name type="common">Purple sea urchin</name>
    <dbReference type="NCBI Taxonomy" id="7668"/>
    <lineage>
        <taxon>Eukaryota</taxon>
        <taxon>Metazoa</taxon>
        <taxon>Echinodermata</taxon>
        <taxon>Eleutherozoa</taxon>
        <taxon>Echinozoa</taxon>
        <taxon>Echinoidea</taxon>
        <taxon>Euechinoidea</taxon>
        <taxon>Echinacea</taxon>
        <taxon>Camarodonta</taxon>
        <taxon>Echinidea</taxon>
        <taxon>Strongylocentrotidae</taxon>
        <taxon>Strongylocentrotus</taxon>
    </lineage>
</organism>
<dbReference type="InterPro" id="IPR018247">
    <property type="entry name" value="EF_Hand_1_Ca_BS"/>
</dbReference>
<dbReference type="InParanoid" id="A0A7M7PJL2"/>
<dbReference type="Proteomes" id="UP000007110">
    <property type="component" value="Unassembled WGS sequence"/>
</dbReference>
<evidence type="ECO:0000256" key="2">
    <source>
        <dbReference type="SAM" id="MobiDB-lite"/>
    </source>
</evidence>
<reference evidence="5" key="2">
    <citation type="submission" date="2021-01" db="UniProtKB">
        <authorList>
            <consortium name="EnsemblMetazoa"/>
        </authorList>
    </citation>
    <scope>IDENTIFICATION</scope>
</reference>
<dbReference type="InterPro" id="IPR048316">
    <property type="entry name" value="DUF5580_N"/>
</dbReference>